<evidence type="ECO:0000256" key="2">
    <source>
        <dbReference type="ARBA" id="ARBA00022617"/>
    </source>
</evidence>
<feature type="domain" description="Cytochrome c" evidence="8">
    <location>
        <begin position="124"/>
        <end position="226"/>
    </location>
</feature>
<evidence type="ECO:0000256" key="5">
    <source>
        <dbReference type="ARBA" id="ARBA00023004"/>
    </source>
</evidence>
<keyword evidence="3 6" id="KW-0479">Metal-binding</keyword>
<accession>A0ABU9DBJ5</accession>
<organism evidence="9 10">
    <name type="scientific">Thermithiobacillus plumbiphilus</name>
    <dbReference type="NCBI Taxonomy" id="1729899"/>
    <lineage>
        <taxon>Bacteria</taxon>
        <taxon>Pseudomonadati</taxon>
        <taxon>Pseudomonadota</taxon>
        <taxon>Acidithiobacillia</taxon>
        <taxon>Acidithiobacillales</taxon>
        <taxon>Thermithiobacillaceae</taxon>
        <taxon>Thermithiobacillus</taxon>
    </lineage>
</organism>
<feature type="compositionally biased region" description="Gly residues" evidence="7">
    <location>
        <begin position="118"/>
        <end position="128"/>
    </location>
</feature>
<evidence type="ECO:0000256" key="7">
    <source>
        <dbReference type="SAM" id="MobiDB-lite"/>
    </source>
</evidence>
<evidence type="ECO:0000256" key="4">
    <source>
        <dbReference type="ARBA" id="ARBA00022982"/>
    </source>
</evidence>
<evidence type="ECO:0000313" key="10">
    <source>
        <dbReference type="Proteomes" id="UP001446205"/>
    </source>
</evidence>
<gene>
    <name evidence="9" type="ORF">WOB96_14140</name>
</gene>
<keyword evidence="2 6" id="KW-0349">Heme</keyword>
<keyword evidence="4" id="KW-0249">Electron transport</keyword>
<keyword evidence="1" id="KW-0813">Transport</keyword>
<evidence type="ECO:0000256" key="1">
    <source>
        <dbReference type="ARBA" id="ARBA00022448"/>
    </source>
</evidence>
<feature type="compositionally biased region" description="Gly residues" evidence="7">
    <location>
        <begin position="60"/>
        <end position="79"/>
    </location>
</feature>
<dbReference type="PROSITE" id="PS51257">
    <property type="entry name" value="PROKAR_LIPOPROTEIN"/>
    <property type="match status" value="1"/>
</dbReference>
<feature type="region of interest" description="Disordered" evidence="7">
    <location>
        <begin position="28"/>
        <end position="88"/>
    </location>
</feature>
<keyword evidence="10" id="KW-1185">Reference proteome</keyword>
<dbReference type="EMBL" id="JBBPCO010000019">
    <property type="protein sequence ID" value="MEK8090894.1"/>
    <property type="molecule type" value="Genomic_DNA"/>
</dbReference>
<keyword evidence="5 6" id="KW-0408">Iron</keyword>
<dbReference type="SUPFAM" id="SSF46626">
    <property type="entry name" value="Cytochrome c"/>
    <property type="match status" value="1"/>
</dbReference>
<sequence length="233" mass="21930">MSRRTSASVLTRWLVVATAVGLLAGCGKKEEPQDTSATGATTESPATTGTAPDTSTGAAGTAGGTGADMGTDGTTGGATGADMTGTTGGATDGTGAGAAGGTTGGAGDTTGGAAGAGAATGAGAGASAGGATQTASAGGGDAEALMKSSDCFSCHAVDTKMVGPAYAWVAHKYKGQSGADEKLAQKIKQGGAGNWNALTGGVPMPPHPQLSDADAKAMADWVLKQKPIAPPKA</sequence>
<reference evidence="9 10" key="1">
    <citation type="submission" date="2024-04" db="EMBL/GenBank/DDBJ databases">
        <authorList>
            <person name="Abashina T."/>
            <person name="Shaikin A."/>
        </authorList>
    </citation>
    <scope>NUCLEOTIDE SEQUENCE [LARGE SCALE GENOMIC DNA]</scope>
    <source>
        <strain evidence="9 10">AAFK</strain>
    </source>
</reference>
<protein>
    <submittedName>
        <fullName evidence="9">C-type cytochrome</fullName>
    </submittedName>
</protein>
<feature type="region of interest" description="Disordered" evidence="7">
    <location>
        <begin position="118"/>
        <end position="142"/>
    </location>
</feature>
<dbReference type="InterPro" id="IPR002324">
    <property type="entry name" value="Cyt_c_ID"/>
</dbReference>
<evidence type="ECO:0000313" key="9">
    <source>
        <dbReference type="EMBL" id="MEK8090894.1"/>
    </source>
</evidence>
<dbReference type="Pfam" id="PF00034">
    <property type="entry name" value="Cytochrom_C"/>
    <property type="match status" value="1"/>
</dbReference>
<dbReference type="InterPro" id="IPR009056">
    <property type="entry name" value="Cyt_c-like_dom"/>
</dbReference>
<dbReference type="PROSITE" id="PS51007">
    <property type="entry name" value="CYTC"/>
    <property type="match status" value="1"/>
</dbReference>
<evidence type="ECO:0000259" key="8">
    <source>
        <dbReference type="PROSITE" id="PS51007"/>
    </source>
</evidence>
<name>A0ABU9DBJ5_9PROT</name>
<dbReference type="Proteomes" id="UP001446205">
    <property type="component" value="Unassembled WGS sequence"/>
</dbReference>
<feature type="compositionally biased region" description="Low complexity" evidence="7">
    <location>
        <begin position="46"/>
        <end position="59"/>
    </location>
</feature>
<comment type="caution">
    <text evidence="9">The sequence shown here is derived from an EMBL/GenBank/DDBJ whole genome shotgun (WGS) entry which is preliminary data.</text>
</comment>
<feature type="compositionally biased region" description="Polar residues" evidence="7">
    <location>
        <begin position="34"/>
        <end position="45"/>
    </location>
</feature>
<evidence type="ECO:0000256" key="6">
    <source>
        <dbReference type="PROSITE-ProRule" id="PRU00433"/>
    </source>
</evidence>
<dbReference type="InterPro" id="IPR036909">
    <property type="entry name" value="Cyt_c-like_dom_sf"/>
</dbReference>
<dbReference type="RefSeq" id="WP_341371950.1">
    <property type="nucleotide sequence ID" value="NZ_JBBPCO010000019.1"/>
</dbReference>
<dbReference type="Gene3D" id="1.10.760.10">
    <property type="entry name" value="Cytochrome c-like domain"/>
    <property type="match status" value="1"/>
</dbReference>
<evidence type="ECO:0000256" key="3">
    <source>
        <dbReference type="ARBA" id="ARBA00022723"/>
    </source>
</evidence>
<dbReference type="PRINTS" id="PR00606">
    <property type="entry name" value="CYTCHROMECID"/>
</dbReference>
<proteinExistence type="predicted"/>